<dbReference type="Gene3D" id="1.10.520.30">
    <property type="entry name" value="AF1862-like domain"/>
    <property type="match status" value="1"/>
</dbReference>
<dbReference type="InterPro" id="IPR010160">
    <property type="entry name" value="CRISPR-assoc_prot_Cmr5"/>
</dbReference>
<dbReference type="EMBL" id="FORR01000016">
    <property type="protein sequence ID" value="SFJ66291.1"/>
    <property type="molecule type" value="Genomic_DNA"/>
</dbReference>
<dbReference type="Pfam" id="PF09701">
    <property type="entry name" value="Cas_Cmr5"/>
    <property type="match status" value="1"/>
</dbReference>
<evidence type="ECO:0000256" key="4">
    <source>
        <dbReference type="ARBA" id="ARBA00023118"/>
    </source>
</evidence>
<dbReference type="Proteomes" id="UP000199545">
    <property type="component" value="Unassembled WGS sequence"/>
</dbReference>
<dbReference type="STRING" id="46223.SAMN05421852_11618"/>
<dbReference type="NCBIfam" id="TIGR01881">
    <property type="entry name" value="cas_Cmr5"/>
    <property type="match status" value="1"/>
</dbReference>
<evidence type="ECO:0000313" key="6">
    <source>
        <dbReference type="EMBL" id="SFJ66291.1"/>
    </source>
</evidence>
<reference evidence="6 7" key="1">
    <citation type="submission" date="2016-10" db="EMBL/GenBank/DDBJ databases">
        <authorList>
            <person name="de Groot N.N."/>
        </authorList>
    </citation>
    <scope>NUCLEOTIDE SEQUENCE [LARGE SCALE GENOMIC DNA]</scope>
    <source>
        <strain evidence="6 7">DSM 44778</strain>
    </source>
</reference>
<evidence type="ECO:0000256" key="2">
    <source>
        <dbReference type="ARBA" id="ARBA00006161"/>
    </source>
</evidence>
<keyword evidence="7" id="KW-1185">Reference proteome</keyword>
<organism evidence="6 7">
    <name type="scientific">Thermoflavimicrobium dichotomicum</name>
    <dbReference type="NCBI Taxonomy" id="46223"/>
    <lineage>
        <taxon>Bacteria</taxon>
        <taxon>Bacillati</taxon>
        <taxon>Bacillota</taxon>
        <taxon>Bacilli</taxon>
        <taxon>Bacillales</taxon>
        <taxon>Thermoactinomycetaceae</taxon>
        <taxon>Thermoflavimicrobium</taxon>
    </lineage>
</organism>
<comment type="subcellular location">
    <subcellularLocation>
        <location evidence="1">Cytoplasm</location>
    </subcellularLocation>
</comment>
<evidence type="ECO:0000256" key="1">
    <source>
        <dbReference type="ARBA" id="ARBA00004496"/>
    </source>
</evidence>
<dbReference type="GO" id="GO:0005737">
    <property type="term" value="C:cytoplasm"/>
    <property type="evidence" value="ECO:0007669"/>
    <property type="project" value="UniProtKB-SubCell"/>
</dbReference>
<sequence>MSEPRFEMERANHSLQCVLKHTKLMKTKQNNYASYTEKFALEILMNGLGQALARIVSSSKNKDAEVYKYLYEDIEDWLTGDRPTAPYRGANDLLMALTEGTREQYRLATAEALAWLAWHKQLTSTYLKEREEDRG</sequence>
<accession>A0A1I3T948</accession>
<dbReference type="RefSeq" id="WP_175482491.1">
    <property type="nucleotide sequence ID" value="NZ_FORR01000016.1"/>
</dbReference>
<gene>
    <name evidence="6" type="ORF">SAMN05421852_11618</name>
</gene>
<name>A0A1I3T948_9BACL</name>
<protein>
    <recommendedName>
        <fullName evidence="5">CRISPR type III-B/RAMP module-associated protein Cmr5</fullName>
    </recommendedName>
</protein>
<dbReference type="InterPro" id="IPR023101">
    <property type="entry name" value="AF1862-like_dom_sf"/>
</dbReference>
<keyword evidence="4" id="KW-0051">Antiviral defense</keyword>
<evidence type="ECO:0000313" key="7">
    <source>
        <dbReference type="Proteomes" id="UP000199545"/>
    </source>
</evidence>
<evidence type="ECO:0000256" key="3">
    <source>
        <dbReference type="ARBA" id="ARBA00022490"/>
    </source>
</evidence>
<comment type="similarity">
    <text evidence="2">Belongs to the CRISPR system Cmr5 family.</text>
</comment>
<keyword evidence="3" id="KW-0963">Cytoplasm</keyword>
<dbReference type="AlphaFoldDB" id="A0A1I3T948"/>
<dbReference type="SUPFAM" id="SSF158568">
    <property type="entry name" value="AF1862-like"/>
    <property type="match status" value="1"/>
</dbReference>
<proteinExistence type="inferred from homology"/>
<evidence type="ECO:0000256" key="5">
    <source>
        <dbReference type="ARBA" id="ARBA00030001"/>
    </source>
</evidence>
<dbReference type="GO" id="GO:0051607">
    <property type="term" value="P:defense response to virus"/>
    <property type="evidence" value="ECO:0007669"/>
    <property type="project" value="UniProtKB-KW"/>
</dbReference>